<protein>
    <submittedName>
        <fullName evidence="6">GAF domain-containing protein</fullName>
    </submittedName>
</protein>
<dbReference type="EMBL" id="QJJU01000030">
    <property type="protein sequence ID" value="PXX01416.1"/>
    <property type="molecule type" value="Genomic_DNA"/>
</dbReference>
<evidence type="ECO:0000313" key="6">
    <source>
        <dbReference type="EMBL" id="PXX01416.1"/>
    </source>
</evidence>
<dbReference type="InterPro" id="IPR029016">
    <property type="entry name" value="GAF-like_dom_sf"/>
</dbReference>
<keyword evidence="3" id="KW-0805">Transcription regulation</keyword>
<comment type="caution">
    <text evidence="6">The sequence shown here is derived from an EMBL/GenBank/DDBJ whole genome shotgun (WGS) entry which is preliminary data.</text>
</comment>
<evidence type="ECO:0000256" key="1">
    <source>
        <dbReference type="ARBA" id="ARBA00022679"/>
    </source>
</evidence>
<dbReference type="InterPro" id="IPR003018">
    <property type="entry name" value="GAF"/>
</dbReference>
<dbReference type="SMART" id="SM00065">
    <property type="entry name" value="GAF"/>
    <property type="match status" value="1"/>
</dbReference>
<accession>A0A318H811</accession>
<reference evidence="6 7" key="2">
    <citation type="submission" date="2018-06" db="EMBL/GenBank/DDBJ databases">
        <title>Sequencing of bacterial isolates from soil warming experiment in Harvard Forest, Massachusetts, USA.</title>
        <authorList>
            <person name="Deangelis K.PhD."/>
        </authorList>
    </citation>
    <scope>NUCLEOTIDE SEQUENCE [LARGE SCALE GENOMIC DNA]</scope>
    <source>
        <strain evidence="6 7">GAS496</strain>
    </source>
</reference>
<name>A0A318H811_9MYCO</name>
<keyword evidence="2" id="KW-0418">Kinase</keyword>
<dbReference type="InterPro" id="IPR012074">
    <property type="entry name" value="GAF_ANTAR"/>
</dbReference>
<dbReference type="GO" id="GO:0016301">
    <property type="term" value="F:kinase activity"/>
    <property type="evidence" value="ECO:0007669"/>
    <property type="project" value="UniProtKB-KW"/>
</dbReference>
<dbReference type="GO" id="GO:0003723">
    <property type="term" value="F:RNA binding"/>
    <property type="evidence" value="ECO:0007669"/>
    <property type="project" value="InterPro"/>
</dbReference>
<dbReference type="Gene3D" id="1.10.10.10">
    <property type="entry name" value="Winged helix-like DNA-binding domain superfamily/Winged helix DNA-binding domain"/>
    <property type="match status" value="1"/>
</dbReference>
<sequence>MADYDAQPGRTTPAQADLSQAQLEADEIDLYTGLRGVAGLVAGARGVIDLLGDVAEFAAKAIPGVDGVGVALIQPNDHTPRIQTWSATAELVHDIDVIQYEELHEGPCITCMELKRAIVSGSLGSDGRWPRFGGRVARMAIHSALSLPLMVGDQVIGAINTYARARDAFGEHAVQLGTQFAGPAAVSVYNAQLLAGAQERTKHLQRALESRAVIDQAIGIIRSRSGVSAEVAFDRLTRLSQTENVKLHLVAERMVEEAVRRARARQSP</sequence>
<keyword evidence="4" id="KW-0804">Transcription</keyword>
<evidence type="ECO:0000313" key="7">
    <source>
        <dbReference type="Proteomes" id="UP000247781"/>
    </source>
</evidence>
<dbReference type="Pfam" id="PF03861">
    <property type="entry name" value="ANTAR"/>
    <property type="match status" value="1"/>
</dbReference>
<dbReference type="AlphaFoldDB" id="A0A318H811"/>
<proteinExistence type="predicted"/>
<dbReference type="Gene3D" id="3.30.450.40">
    <property type="match status" value="1"/>
</dbReference>
<dbReference type="SUPFAM" id="SSF55781">
    <property type="entry name" value="GAF domain-like"/>
    <property type="match status" value="1"/>
</dbReference>
<evidence type="ECO:0000256" key="2">
    <source>
        <dbReference type="ARBA" id="ARBA00022777"/>
    </source>
</evidence>
<dbReference type="Proteomes" id="UP000247781">
    <property type="component" value="Unassembled WGS sequence"/>
</dbReference>
<dbReference type="InterPro" id="IPR005561">
    <property type="entry name" value="ANTAR"/>
</dbReference>
<dbReference type="RefSeq" id="WP_110319575.1">
    <property type="nucleotide sequence ID" value="NZ_QJJU01000030.1"/>
</dbReference>
<keyword evidence="7" id="KW-1185">Reference proteome</keyword>
<dbReference type="Pfam" id="PF13185">
    <property type="entry name" value="GAF_2"/>
    <property type="match status" value="1"/>
</dbReference>
<organism evidence="6 7">
    <name type="scientific">Mycolicibacterium moriokaense</name>
    <dbReference type="NCBI Taxonomy" id="39691"/>
    <lineage>
        <taxon>Bacteria</taxon>
        <taxon>Bacillati</taxon>
        <taxon>Actinomycetota</taxon>
        <taxon>Actinomycetes</taxon>
        <taxon>Mycobacteriales</taxon>
        <taxon>Mycobacteriaceae</taxon>
        <taxon>Mycolicibacterium</taxon>
    </lineage>
</organism>
<evidence type="ECO:0000259" key="5">
    <source>
        <dbReference type="PROSITE" id="PS50921"/>
    </source>
</evidence>
<gene>
    <name evidence="6" type="ORF">C8E89_13044</name>
</gene>
<dbReference type="PROSITE" id="PS50921">
    <property type="entry name" value="ANTAR"/>
    <property type="match status" value="1"/>
</dbReference>
<dbReference type="SUPFAM" id="SSF52172">
    <property type="entry name" value="CheY-like"/>
    <property type="match status" value="1"/>
</dbReference>
<dbReference type="SMART" id="SM01012">
    <property type="entry name" value="ANTAR"/>
    <property type="match status" value="1"/>
</dbReference>
<reference evidence="7" key="1">
    <citation type="submission" date="2018-05" db="EMBL/GenBank/DDBJ databases">
        <authorList>
            <person name="Deangelis K."/>
            <person name="Huntemann M."/>
            <person name="Clum A."/>
            <person name="Pillay M."/>
            <person name="Palaniappan K."/>
            <person name="Varghese N."/>
            <person name="Mikhailova N."/>
            <person name="Stamatis D."/>
            <person name="Reddy T."/>
            <person name="Daum C."/>
            <person name="Shapiro N."/>
            <person name="Ivanova N."/>
            <person name="Kyrpides N."/>
            <person name="Woyke T."/>
        </authorList>
    </citation>
    <scope>NUCLEOTIDE SEQUENCE [LARGE SCALE GENOMIC DNA]</scope>
    <source>
        <strain evidence="7">GAS496</strain>
    </source>
</reference>
<evidence type="ECO:0000256" key="4">
    <source>
        <dbReference type="ARBA" id="ARBA00023163"/>
    </source>
</evidence>
<feature type="domain" description="ANTAR" evidence="5">
    <location>
        <begin position="194"/>
        <end position="255"/>
    </location>
</feature>
<evidence type="ECO:0000256" key="3">
    <source>
        <dbReference type="ARBA" id="ARBA00023015"/>
    </source>
</evidence>
<dbReference type="InterPro" id="IPR036388">
    <property type="entry name" value="WH-like_DNA-bd_sf"/>
</dbReference>
<dbReference type="OrthoDB" id="4929862at2"/>
<dbReference type="PIRSF" id="PIRSF036625">
    <property type="entry name" value="GAF_ANTAR"/>
    <property type="match status" value="1"/>
</dbReference>
<dbReference type="InterPro" id="IPR011006">
    <property type="entry name" value="CheY-like_superfamily"/>
</dbReference>
<keyword evidence="1" id="KW-0808">Transferase</keyword>